<dbReference type="Pfam" id="PF12307">
    <property type="entry name" value="DUF3631"/>
    <property type="match status" value="1"/>
</dbReference>
<feature type="region of interest" description="Disordered" evidence="1">
    <location>
        <begin position="1"/>
        <end position="26"/>
    </location>
</feature>
<dbReference type="RefSeq" id="WP_278710777.1">
    <property type="nucleotide sequence ID" value="NZ_DYUX01000004.1"/>
</dbReference>
<name>A0A921IY95_9BIFI</name>
<protein>
    <submittedName>
        <fullName evidence="3">DUF3631 domain-containing protein</fullName>
    </submittedName>
</protein>
<evidence type="ECO:0000259" key="2">
    <source>
        <dbReference type="Pfam" id="PF12307"/>
    </source>
</evidence>
<gene>
    <name evidence="3" type="ORF">K8U73_01635</name>
</gene>
<feature type="compositionally biased region" description="Polar residues" evidence="1">
    <location>
        <begin position="1"/>
        <end position="12"/>
    </location>
</feature>
<proteinExistence type="predicted"/>
<evidence type="ECO:0000313" key="3">
    <source>
        <dbReference type="EMBL" id="HJG41085.1"/>
    </source>
</evidence>
<evidence type="ECO:0000313" key="4">
    <source>
        <dbReference type="Proteomes" id="UP000786560"/>
    </source>
</evidence>
<dbReference type="InterPro" id="IPR022081">
    <property type="entry name" value="DUF3631"/>
</dbReference>
<comment type="caution">
    <text evidence="3">The sequence shown here is derived from an EMBL/GenBank/DDBJ whole genome shotgun (WGS) entry which is preliminary data.</text>
</comment>
<dbReference type="AlphaFoldDB" id="A0A921IY95"/>
<sequence length="423" mass="47580">MMELNRATSYLDPSNAPYTPEKGVTGVTGRYSADSGRYPLVTGDVTSVTMKLVQDFCERYIAYPNDDYAPIHALWIAHTWIAHELQSTPRLAVISPEKRSGKTRLQEVTELLCAEPIRTIDVSAAYLFRKLDRPEGEPLPTILLDEADALFFGKPTESSEDLRRIFNAGYRRGAFVGRCEIHAKEVDTKDYPVFAPVCLAGIGDLPDTIMDRAVIFRMKRRNPNTVLAPFRFRKAQAEAKPLRSELEKWSKGAASKLSTLGYDKYPELPESIQDRDADVWEPLFITAMLTGGDWPDIVADIAPRMVEDSHSEPQSLGERLLRDIRDVFDQHHADAMFRLPLLGALKQIDGAPWATLGKDDQGIDSNYLTKTLKRYDIPKARTVVIDGARNWGWHRDDFEDAWQRYLPPAQTEPGNAGNTNGNA</sequence>
<feature type="domain" description="DUF3631" evidence="2">
    <location>
        <begin position="217"/>
        <end position="405"/>
    </location>
</feature>
<evidence type="ECO:0000256" key="1">
    <source>
        <dbReference type="SAM" id="MobiDB-lite"/>
    </source>
</evidence>
<accession>A0A921IY95</accession>
<reference evidence="3" key="2">
    <citation type="submission" date="2021-09" db="EMBL/GenBank/DDBJ databases">
        <authorList>
            <person name="Gilroy R."/>
        </authorList>
    </citation>
    <scope>NUCLEOTIDE SEQUENCE</scope>
    <source>
        <strain evidence="3">ChiBcolR7-4860</strain>
    </source>
</reference>
<dbReference type="EMBL" id="DYUX01000004">
    <property type="protein sequence ID" value="HJG41085.1"/>
    <property type="molecule type" value="Genomic_DNA"/>
</dbReference>
<reference evidence="3" key="1">
    <citation type="journal article" date="2021" name="PeerJ">
        <title>Extensive microbial diversity within the chicken gut microbiome revealed by metagenomics and culture.</title>
        <authorList>
            <person name="Gilroy R."/>
            <person name="Ravi A."/>
            <person name="Getino M."/>
            <person name="Pursley I."/>
            <person name="Horton D.L."/>
            <person name="Alikhan N.F."/>
            <person name="Baker D."/>
            <person name="Gharbi K."/>
            <person name="Hall N."/>
            <person name="Watson M."/>
            <person name="Adriaenssens E.M."/>
            <person name="Foster-Nyarko E."/>
            <person name="Jarju S."/>
            <person name="Secka A."/>
            <person name="Antonio M."/>
            <person name="Oren A."/>
            <person name="Chaudhuri R.R."/>
            <person name="La Ragione R."/>
            <person name="Hildebrand F."/>
            <person name="Pallen M.J."/>
        </authorList>
    </citation>
    <scope>NUCLEOTIDE SEQUENCE</scope>
    <source>
        <strain evidence="3">ChiBcolR7-4860</strain>
    </source>
</reference>
<dbReference type="Proteomes" id="UP000786560">
    <property type="component" value="Unassembled WGS sequence"/>
</dbReference>
<organism evidence="3 4">
    <name type="scientific">Bifidobacterium pullorum subsp. gallinarum</name>
    <dbReference type="NCBI Taxonomy" id="78344"/>
    <lineage>
        <taxon>Bacteria</taxon>
        <taxon>Bacillati</taxon>
        <taxon>Actinomycetota</taxon>
        <taxon>Actinomycetes</taxon>
        <taxon>Bifidobacteriales</taxon>
        <taxon>Bifidobacteriaceae</taxon>
        <taxon>Bifidobacterium</taxon>
    </lineage>
</organism>